<proteinExistence type="predicted"/>
<protein>
    <recommendedName>
        <fullName evidence="2">Pyridoxamine 5'-phosphate oxidase N-terminal domain-containing protein</fullName>
    </recommendedName>
</protein>
<dbReference type="Pfam" id="PF01243">
    <property type="entry name" value="PNPOx_N"/>
    <property type="match status" value="1"/>
</dbReference>
<dbReference type="InterPro" id="IPR012349">
    <property type="entry name" value="Split_barrel_FMN-bd"/>
</dbReference>
<evidence type="ECO:0000313" key="3">
    <source>
        <dbReference type="EMBL" id="TMI90439.1"/>
    </source>
</evidence>
<dbReference type="InterPro" id="IPR011576">
    <property type="entry name" value="Pyridox_Oxase_N"/>
</dbReference>
<dbReference type="Proteomes" id="UP000318509">
    <property type="component" value="Unassembled WGS sequence"/>
</dbReference>
<comment type="caution">
    <text evidence="3">The sequence shown here is derived from an EMBL/GenBank/DDBJ whole genome shotgun (WGS) entry which is preliminary data.</text>
</comment>
<dbReference type="AlphaFoldDB" id="A0A537K3U0"/>
<dbReference type="EMBL" id="VBAK01000112">
    <property type="protein sequence ID" value="TMI90439.1"/>
    <property type="molecule type" value="Genomic_DNA"/>
</dbReference>
<dbReference type="SUPFAM" id="SSF50475">
    <property type="entry name" value="FMN-binding split barrel"/>
    <property type="match status" value="1"/>
</dbReference>
<evidence type="ECO:0000259" key="2">
    <source>
        <dbReference type="Pfam" id="PF01243"/>
    </source>
</evidence>
<accession>A0A537K3U0</accession>
<sequence length="214" mass="22658">MAGQVPPGRRVEPGAPRRGAEEVGRRPVLGRGPAAPARGPRRPGGQGGGIALSPHAPALGTRRPVKTTRILPDRLAALLGAGAPAVLLTVGADGWAHAAMTWAVAIAPDRVRFVADHGSMTLANLERDGKAALQVIGRDDIIGLVKGPARMRRPRIEAAPFAMAMWEMAVAEVRDQAWAPVAVSPLAYEWRGPEAASLRRIEQAVVAELRDWSE</sequence>
<gene>
    <name evidence="3" type="ORF">E6H00_06565</name>
</gene>
<dbReference type="Gene3D" id="2.30.110.10">
    <property type="entry name" value="Electron Transport, Fmn-binding Protein, Chain A"/>
    <property type="match status" value="1"/>
</dbReference>
<organism evidence="3 4">
    <name type="scientific">Candidatus Segetimicrobium genomatis</name>
    <dbReference type="NCBI Taxonomy" id="2569760"/>
    <lineage>
        <taxon>Bacteria</taxon>
        <taxon>Bacillati</taxon>
        <taxon>Candidatus Sysuimicrobiota</taxon>
        <taxon>Candidatus Sysuimicrobiia</taxon>
        <taxon>Candidatus Sysuimicrobiales</taxon>
        <taxon>Candidatus Segetimicrobiaceae</taxon>
        <taxon>Candidatus Segetimicrobium</taxon>
    </lineage>
</organism>
<feature type="compositionally biased region" description="Low complexity" evidence="1">
    <location>
        <begin position="26"/>
        <end position="38"/>
    </location>
</feature>
<feature type="region of interest" description="Disordered" evidence="1">
    <location>
        <begin position="1"/>
        <end position="64"/>
    </location>
</feature>
<feature type="domain" description="Pyridoxamine 5'-phosphate oxidase N-terminal" evidence="2">
    <location>
        <begin position="73"/>
        <end position="173"/>
    </location>
</feature>
<name>A0A537K3U0_9BACT</name>
<evidence type="ECO:0000256" key="1">
    <source>
        <dbReference type="SAM" id="MobiDB-lite"/>
    </source>
</evidence>
<reference evidence="3 4" key="1">
    <citation type="journal article" date="2019" name="Nat. Microbiol.">
        <title>Mediterranean grassland soil C-N compound turnover is dependent on rainfall and depth, and is mediated by genomically divergent microorganisms.</title>
        <authorList>
            <person name="Diamond S."/>
            <person name="Andeer P.F."/>
            <person name="Li Z."/>
            <person name="Crits-Christoph A."/>
            <person name="Burstein D."/>
            <person name="Anantharaman K."/>
            <person name="Lane K.R."/>
            <person name="Thomas B.C."/>
            <person name="Pan C."/>
            <person name="Northen T.R."/>
            <person name="Banfield J.F."/>
        </authorList>
    </citation>
    <scope>NUCLEOTIDE SEQUENCE [LARGE SCALE GENOMIC DNA]</scope>
    <source>
        <strain evidence="3">NP_3</strain>
    </source>
</reference>
<evidence type="ECO:0000313" key="4">
    <source>
        <dbReference type="Proteomes" id="UP000318509"/>
    </source>
</evidence>